<dbReference type="EMBL" id="BONG01000028">
    <property type="protein sequence ID" value="GIF91023.1"/>
    <property type="molecule type" value="Genomic_DNA"/>
</dbReference>
<organism evidence="1 2">
    <name type="scientific">Catellatospora chokoriensis</name>
    <dbReference type="NCBI Taxonomy" id="310353"/>
    <lineage>
        <taxon>Bacteria</taxon>
        <taxon>Bacillati</taxon>
        <taxon>Actinomycetota</taxon>
        <taxon>Actinomycetes</taxon>
        <taxon>Micromonosporales</taxon>
        <taxon>Micromonosporaceae</taxon>
        <taxon>Catellatospora</taxon>
    </lineage>
</organism>
<dbReference type="RefSeq" id="WP_191837336.1">
    <property type="nucleotide sequence ID" value="NZ_BAAALB010000001.1"/>
</dbReference>
<evidence type="ECO:0000313" key="2">
    <source>
        <dbReference type="Proteomes" id="UP000619293"/>
    </source>
</evidence>
<dbReference type="AlphaFoldDB" id="A0A8J3K6A1"/>
<accession>A0A8J3K6A1</accession>
<reference evidence="1 2" key="1">
    <citation type="submission" date="2021-01" db="EMBL/GenBank/DDBJ databases">
        <title>Whole genome shotgun sequence of Catellatospora chokoriensis NBRC 107358.</title>
        <authorList>
            <person name="Komaki H."/>
            <person name="Tamura T."/>
        </authorList>
    </citation>
    <scope>NUCLEOTIDE SEQUENCE [LARGE SCALE GENOMIC DNA]</scope>
    <source>
        <strain evidence="1 2">NBRC 107358</strain>
    </source>
</reference>
<dbReference type="Proteomes" id="UP000619293">
    <property type="component" value="Unassembled WGS sequence"/>
</dbReference>
<evidence type="ECO:0000313" key="1">
    <source>
        <dbReference type="EMBL" id="GIF91023.1"/>
    </source>
</evidence>
<gene>
    <name evidence="1" type="ORF">Cch02nite_44670</name>
</gene>
<proteinExistence type="predicted"/>
<dbReference type="SUPFAM" id="SSF56112">
    <property type="entry name" value="Protein kinase-like (PK-like)"/>
    <property type="match status" value="1"/>
</dbReference>
<name>A0A8J3K6A1_9ACTN</name>
<evidence type="ECO:0008006" key="3">
    <source>
        <dbReference type="Google" id="ProtNLM"/>
    </source>
</evidence>
<sequence>MAPQSDGLAYGARLARHYTASAALALLSDAELADRLAAAQVVGTGIGGVTARLDLGGTPVFVKRIPLTDLERRPEHVRSTANLHDLPPHCQYGIVSPGFGAWRELAANTLTTNWVLAGRHPGFPLMYHWRVLPGAPAAASEHADVEGAVAFMGGDPAVRDRLDALAGASASLVLFLEHLPHRLGDWLAGPVAAGGDELVAACRMMEQGLVGGVDFLQSHELHHFDAHLGNLLTDGRHVYFVDFGLAVSPRFALSPRESAFLAHHATHDAGYVRMRLVNWLVQHVVGVPMPEQGGPVERNAYIRECAAGRRPEGIASELADMIVRHAPVAAVMNDFYRQLFDGAMQTPYPADEVARALTR</sequence>
<keyword evidence="2" id="KW-1185">Reference proteome</keyword>
<protein>
    <recommendedName>
        <fullName evidence="3">Protein kinase domain-containing protein</fullName>
    </recommendedName>
</protein>
<dbReference type="InterPro" id="IPR011009">
    <property type="entry name" value="Kinase-like_dom_sf"/>
</dbReference>
<comment type="caution">
    <text evidence="1">The sequence shown here is derived from an EMBL/GenBank/DDBJ whole genome shotgun (WGS) entry which is preliminary data.</text>
</comment>